<evidence type="ECO:0000256" key="2">
    <source>
        <dbReference type="SAM" id="Phobius"/>
    </source>
</evidence>
<reference evidence="3" key="1">
    <citation type="submission" date="2020-08" db="EMBL/GenBank/DDBJ databases">
        <title>Genome public.</title>
        <authorList>
            <person name="Liu C."/>
            <person name="Sun Q."/>
        </authorList>
    </citation>
    <scope>NUCLEOTIDE SEQUENCE</scope>
    <source>
        <strain evidence="3">NSJ-64</strain>
    </source>
</reference>
<feature type="region of interest" description="Disordered" evidence="1">
    <location>
        <begin position="79"/>
        <end position="153"/>
    </location>
</feature>
<sequence length="286" mass="28879">MICLNCGLSLGETADRCPRCGAPAGAGRPGAFAPRGGGSGRTGEFSEAFAPQGGGSDRTGEFPGAFAPQGGGSARTGEFPGAFAPQGGGSDRTGEFPGAFAPQGGGSARTGEFPGAFAPQGGGSARTGEFSGGFASQSGGNPRTEEAPGRGRSPAGRCTFALVLGVSGCFLIYAALVLHLMGLFGWGVTVLPKTTLGWWIATVLWAVIPTVYVVWTAATGARRTGIGADCVWLGIFSAWLAWMGQSLWYFGPDGLGSPPVIVYLVLSGTFLAAAASAGAVLWKKEE</sequence>
<comment type="caution">
    <text evidence="3">The sequence shown here is derived from an EMBL/GenBank/DDBJ whole genome shotgun (WGS) entry which is preliminary data.</text>
</comment>
<feature type="transmembrane region" description="Helical" evidence="2">
    <location>
        <begin position="160"/>
        <end position="184"/>
    </location>
</feature>
<proteinExistence type="predicted"/>
<dbReference type="EMBL" id="JACRTD010000012">
    <property type="protein sequence ID" value="MBC8586457.1"/>
    <property type="molecule type" value="Genomic_DNA"/>
</dbReference>
<evidence type="ECO:0000313" key="3">
    <source>
        <dbReference type="EMBL" id="MBC8586457.1"/>
    </source>
</evidence>
<keyword evidence="2" id="KW-0812">Transmembrane</keyword>
<evidence type="ECO:0000313" key="4">
    <source>
        <dbReference type="Proteomes" id="UP000623678"/>
    </source>
</evidence>
<name>A0A926ES56_9FIRM</name>
<dbReference type="Proteomes" id="UP000623678">
    <property type="component" value="Unassembled WGS sequence"/>
</dbReference>
<keyword evidence="2" id="KW-0472">Membrane</keyword>
<evidence type="ECO:0000256" key="1">
    <source>
        <dbReference type="SAM" id="MobiDB-lite"/>
    </source>
</evidence>
<dbReference type="RefSeq" id="WP_262396177.1">
    <property type="nucleotide sequence ID" value="NZ_JACRTD010000012.1"/>
</dbReference>
<keyword evidence="4" id="KW-1185">Reference proteome</keyword>
<feature type="transmembrane region" description="Helical" evidence="2">
    <location>
        <begin position="260"/>
        <end position="282"/>
    </location>
</feature>
<protein>
    <submittedName>
        <fullName evidence="3">Uncharacterized protein</fullName>
    </submittedName>
</protein>
<feature type="region of interest" description="Disordered" evidence="1">
    <location>
        <begin position="28"/>
        <end position="58"/>
    </location>
</feature>
<dbReference type="AlphaFoldDB" id="A0A926ES56"/>
<organism evidence="3 4">
    <name type="scientific">Youxingia wuxianensis</name>
    <dbReference type="NCBI Taxonomy" id="2763678"/>
    <lineage>
        <taxon>Bacteria</taxon>
        <taxon>Bacillati</taxon>
        <taxon>Bacillota</taxon>
        <taxon>Clostridia</taxon>
        <taxon>Eubacteriales</taxon>
        <taxon>Oscillospiraceae</taxon>
        <taxon>Youxingia</taxon>
    </lineage>
</organism>
<feature type="transmembrane region" description="Helical" evidence="2">
    <location>
        <begin position="230"/>
        <end position="248"/>
    </location>
</feature>
<keyword evidence="2" id="KW-1133">Transmembrane helix</keyword>
<feature type="transmembrane region" description="Helical" evidence="2">
    <location>
        <begin position="196"/>
        <end position="218"/>
    </location>
</feature>
<gene>
    <name evidence="3" type="ORF">H8705_12780</name>
</gene>
<accession>A0A926ES56</accession>